<dbReference type="InParanoid" id="F6SU68"/>
<accession>A0A1W2WHL8</accession>
<reference evidence="5" key="1">
    <citation type="journal article" date="2002" name="Science">
        <title>The draft genome of Ciona intestinalis: insights into chordate and vertebrate origins.</title>
        <authorList>
            <person name="Dehal P."/>
            <person name="Satou Y."/>
            <person name="Campbell R.K."/>
            <person name="Chapman J."/>
            <person name="Degnan B."/>
            <person name="De Tomaso A."/>
            <person name="Davidson B."/>
            <person name="Di Gregorio A."/>
            <person name="Gelpke M."/>
            <person name="Goodstein D.M."/>
            <person name="Harafuji N."/>
            <person name="Hastings K.E."/>
            <person name="Ho I."/>
            <person name="Hotta K."/>
            <person name="Huang W."/>
            <person name="Kawashima T."/>
            <person name="Lemaire P."/>
            <person name="Martinez D."/>
            <person name="Meinertzhagen I.A."/>
            <person name="Necula S."/>
            <person name="Nonaka M."/>
            <person name="Putnam N."/>
            <person name="Rash S."/>
            <person name="Saiga H."/>
            <person name="Satake M."/>
            <person name="Terry A."/>
            <person name="Yamada L."/>
            <person name="Wang H.G."/>
            <person name="Awazu S."/>
            <person name="Azumi K."/>
            <person name="Boore J."/>
            <person name="Branno M."/>
            <person name="Chin-Bow S."/>
            <person name="DeSantis R."/>
            <person name="Doyle S."/>
            <person name="Francino P."/>
            <person name="Keys D.N."/>
            <person name="Haga S."/>
            <person name="Hayashi H."/>
            <person name="Hino K."/>
            <person name="Imai K.S."/>
            <person name="Inaba K."/>
            <person name="Kano S."/>
            <person name="Kobayashi K."/>
            <person name="Kobayashi M."/>
            <person name="Lee B.I."/>
            <person name="Makabe K.W."/>
            <person name="Manohar C."/>
            <person name="Matassi G."/>
            <person name="Medina M."/>
            <person name="Mochizuki Y."/>
            <person name="Mount S."/>
            <person name="Morishita T."/>
            <person name="Miura S."/>
            <person name="Nakayama A."/>
            <person name="Nishizaka S."/>
            <person name="Nomoto H."/>
            <person name="Ohta F."/>
            <person name="Oishi K."/>
            <person name="Rigoutsos I."/>
            <person name="Sano M."/>
            <person name="Sasaki A."/>
            <person name="Sasakura Y."/>
            <person name="Shoguchi E."/>
            <person name="Shin-i T."/>
            <person name="Spagnuolo A."/>
            <person name="Stainier D."/>
            <person name="Suzuki M.M."/>
            <person name="Tassy O."/>
            <person name="Takatori N."/>
            <person name="Tokuoka M."/>
            <person name="Yagi K."/>
            <person name="Yoshizaki F."/>
            <person name="Wada S."/>
            <person name="Zhang C."/>
            <person name="Hyatt P.D."/>
            <person name="Larimer F."/>
            <person name="Detter C."/>
            <person name="Doggett N."/>
            <person name="Glavina T."/>
            <person name="Hawkins T."/>
            <person name="Richardson P."/>
            <person name="Lucas S."/>
            <person name="Kohara Y."/>
            <person name="Levine M."/>
            <person name="Satoh N."/>
            <person name="Rokhsar D.S."/>
        </authorList>
    </citation>
    <scope>NUCLEOTIDE SEQUENCE [LARGE SCALE GENOMIC DNA]</scope>
</reference>
<evidence type="ECO:0000313" key="4">
    <source>
        <dbReference type="Ensembl" id="ENSCINP00000004196.3"/>
    </source>
</evidence>
<keyword evidence="5" id="KW-1185">Reference proteome</keyword>
<dbReference type="Gene3D" id="2.40.128.20">
    <property type="match status" value="1"/>
</dbReference>
<evidence type="ECO:0000256" key="1">
    <source>
        <dbReference type="ARBA" id="ARBA00008390"/>
    </source>
</evidence>
<dbReference type="Pfam" id="PF00061">
    <property type="entry name" value="Lipocalin"/>
    <property type="match status" value="1"/>
</dbReference>
<dbReference type="InterPro" id="IPR012674">
    <property type="entry name" value="Calycin"/>
</dbReference>
<name>F6SU68_CIOIN</name>
<dbReference type="FunCoup" id="F6SU68">
    <property type="interactions" value="1"/>
</dbReference>
<reference evidence="4" key="3">
    <citation type="submission" date="2025-08" db="UniProtKB">
        <authorList>
            <consortium name="Ensembl"/>
        </authorList>
    </citation>
    <scope>IDENTIFICATION</scope>
</reference>
<dbReference type="GO" id="GO:0005634">
    <property type="term" value="C:nucleus"/>
    <property type="evidence" value="ECO:0000318"/>
    <property type="project" value="GO_Central"/>
</dbReference>
<comment type="similarity">
    <text evidence="1 2">Belongs to the calycin superfamily. Fatty-acid binding protein (FABP) family.</text>
</comment>
<dbReference type="InterPro" id="IPR000566">
    <property type="entry name" value="Lipocln_cytosolic_FA-bd_dom"/>
</dbReference>
<gene>
    <name evidence="4" type="primary">LOC100186791</name>
</gene>
<dbReference type="GO" id="GO:0005504">
    <property type="term" value="F:fatty acid binding"/>
    <property type="evidence" value="ECO:0000318"/>
    <property type="project" value="GO_Central"/>
</dbReference>
<sequence>MAAALNGVWKIKTSENFDEYMKALGVNFALRKLGNLAKPVLTIKIEGNEVFLKSVSTARNIETKCTIGVEWDEATPDGRKCKSIMTWDGSKLVQVQKWDGKQTTVTRYLKDGNLEMDLEIDDIKAHRVYEKSE</sequence>
<organism evidence="4 5">
    <name type="scientific">Ciona intestinalis</name>
    <name type="common">Transparent sea squirt</name>
    <name type="synonym">Ascidia intestinalis</name>
    <dbReference type="NCBI Taxonomy" id="7719"/>
    <lineage>
        <taxon>Eukaryota</taxon>
        <taxon>Metazoa</taxon>
        <taxon>Chordata</taxon>
        <taxon>Tunicata</taxon>
        <taxon>Ascidiacea</taxon>
        <taxon>Phlebobranchia</taxon>
        <taxon>Cionidae</taxon>
        <taxon>Ciona</taxon>
    </lineage>
</organism>
<dbReference type="InterPro" id="IPR031259">
    <property type="entry name" value="ILBP"/>
</dbReference>
<dbReference type="Ensembl" id="ENSCINT00000004196.3">
    <property type="protein sequence ID" value="ENSCINP00000004196.3"/>
    <property type="gene ID" value="ENSCING00000002061.3"/>
</dbReference>
<dbReference type="KEGG" id="cin:100186791"/>
<feature type="domain" description="Cytosolic fatty-acid binding proteins" evidence="3">
    <location>
        <begin position="7"/>
        <end position="24"/>
    </location>
</feature>
<dbReference type="Proteomes" id="UP000008144">
    <property type="component" value="Chromosome 12"/>
</dbReference>
<dbReference type="OrthoDB" id="354351at2759"/>
<keyword evidence="2" id="KW-0813">Transport</keyword>
<dbReference type="EMBL" id="EAAA01000926">
    <property type="status" value="NOT_ANNOTATED_CDS"/>
    <property type="molecule type" value="Genomic_DNA"/>
</dbReference>
<reference evidence="4" key="4">
    <citation type="submission" date="2025-09" db="UniProtKB">
        <authorList>
            <consortium name="Ensembl"/>
        </authorList>
    </citation>
    <scope>IDENTIFICATION</scope>
</reference>
<dbReference type="PROSITE" id="PS00214">
    <property type="entry name" value="FABP"/>
    <property type="match status" value="1"/>
</dbReference>
<proteinExistence type="inferred from homology"/>
<dbReference type="RefSeq" id="XP_002127826.1">
    <property type="nucleotide sequence ID" value="XM_002127790.5"/>
</dbReference>
<dbReference type="FunFam" id="2.40.128.20:FF:000001">
    <property type="entry name" value="Fatty acid-binding protein, adipocyte"/>
    <property type="match status" value="1"/>
</dbReference>
<dbReference type="GO" id="GO:0015908">
    <property type="term" value="P:fatty acid transport"/>
    <property type="evidence" value="ECO:0000318"/>
    <property type="project" value="GO_Central"/>
</dbReference>
<accession>F6SU68</accession>
<dbReference type="GO" id="GO:0005829">
    <property type="term" value="C:cytosol"/>
    <property type="evidence" value="ECO:0000318"/>
    <property type="project" value="GO_Central"/>
</dbReference>
<dbReference type="GeneTree" id="ENSGT00940000156713"/>
<reference evidence="4" key="2">
    <citation type="journal article" date="2008" name="Genome Biol.">
        <title>Improved genome assembly and evidence-based global gene model set for the chordate Ciona intestinalis: new insight into intron and operon populations.</title>
        <authorList>
            <person name="Satou Y."/>
            <person name="Mineta K."/>
            <person name="Ogasawara M."/>
            <person name="Sasakura Y."/>
            <person name="Shoguchi E."/>
            <person name="Ueno K."/>
            <person name="Yamada L."/>
            <person name="Matsumoto J."/>
            <person name="Wasserscheid J."/>
            <person name="Dewar K."/>
            <person name="Wiley G.B."/>
            <person name="Macmil S.L."/>
            <person name="Roe B.A."/>
            <person name="Zeller R.W."/>
            <person name="Hastings K.E."/>
            <person name="Lemaire P."/>
            <person name="Lindquist E."/>
            <person name="Endo T."/>
            <person name="Hotta K."/>
            <person name="Inaba K."/>
        </authorList>
    </citation>
    <scope>NUCLEOTIDE SEQUENCE [LARGE SCALE GENOMIC DNA]</scope>
    <source>
        <strain evidence="4">wild type</strain>
    </source>
</reference>
<dbReference type="SUPFAM" id="SSF50814">
    <property type="entry name" value="Lipocalins"/>
    <property type="match status" value="1"/>
</dbReference>
<dbReference type="AlphaFoldDB" id="F6SU68"/>
<dbReference type="OMA" id="VAIRHYE"/>
<protein>
    <submittedName>
        <fullName evidence="4">Fatty acid-binding protein, brain-like</fullName>
    </submittedName>
</protein>
<dbReference type="GeneID" id="100186791"/>
<dbReference type="HOGENOM" id="CLU_113772_0_0_1"/>
<evidence type="ECO:0000259" key="3">
    <source>
        <dbReference type="PROSITE" id="PS00214"/>
    </source>
</evidence>
<evidence type="ECO:0000313" key="5">
    <source>
        <dbReference type="Proteomes" id="UP000008144"/>
    </source>
</evidence>
<evidence type="ECO:0000256" key="2">
    <source>
        <dbReference type="RuleBase" id="RU003696"/>
    </source>
</evidence>
<dbReference type="PANTHER" id="PTHR11955">
    <property type="entry name" value="FATTY ACID BINDING PROTEIN"/>
    <property type="match status" value="1"/>
</dbReference>
<dbReference type="STRING" id="7719.ENSCINP00000004196"/>
<dbReference type="InterPro" id="IPR000463">
    <property type="entry name" value="Fatty_acid-bd"/>
</dbReference>
<dbReference type="PRINTS" id="PR00178">
    <property type="entry name" value="FATTYACIDBP"/>
</dbReference>